<gene>
    <name evidence="1" type="ORF">ENV67_04380</name>
</gene>
<dbReference type="PROSITE" id="PS51257">
    <property type="entry name" value="PROKAR_LIPOPROTEIN"/>
    <property type="match status" value="1"/>
</dbReference>
<accession>A0A7C4Y506</accession>
<comment type="caution">
    <text evidence="1">The sequence shown here is derived from an EMBL/GenBank/DDBJ whole genome shotgun (WGS) entry which is preliminary data.</text>
</comment>
<proteinExistence type="predicted"/>
<organism evidence="1">
    <name type="scientific">candidate division WOR-3 bacterium</name>
    <dbReference type="NCBI Taxonomy" id="2052148"/>
    <lineage>
        <taxon>Bacteria</taxon>
        <taxon>Bacteria division WOR-3</taxon>
    </lineage>
</organism>
<reference evidence="1" key="1">
    <citation type="journal article" date="2020" name="mSystems">
        <title>Genome- and Community-Level Interaction Insights into Carbon Utilization and Element Cycling Functions of Hydrothermarchaeota in Hydrothermal Sediment.</title>
        <authorList>
            <person name="Zhou Z."/>
            <person name="Liu Y."/>
            <person name="Xu W."/>
            <person name="Pan J."/>
            <person name="Luo Z.H."/>
            <person name="Li M."/>
        </authorList>
    </citation>
    <scope>NUCLEOTIDE SEQUENCE [LARGE SCALE GENOMIC DNA]</scope>
    <source>
        <strain evidence="1">SpSt-780</strain>
    </source>
</reference>
<evidence type="ECO:0000313" key="1">
    <source>
        <dbReference type="EMBL" id="HGW91761.1"/>
    </source>
</evidence>
<dbReference type="AlphaFoldDB" id="A0A7C4Y506"/>
<dbReference type="EMBL" id="DTHG01000055">
    <property type="protein sequence ID" value="HGW91761.1"/>
    <property type="molecule type" value="Genomic_DNA"/>
</dbReference>
<sequence length="188" mass="22141">MEKKWLILLFVLFVLSGCFRTPIAEVDVIAFEPLANYYSYDMISYHWSSVWDDEWRTYSSTMIAPDTFILHQLRYRLIIDSIAFIVRNKVDAMIRGYYINFYAEDDIDHPTFLYSSPYYALGPIIWGSDTTTYVIYNLPLPCWDASLYLENHPTLGSIRMEVVFYGEDIYNNRNFTASTHIGLYHAKK</sequence>
<name>A0A7C4Y506_UNCW3</name>
<protein>
    <submittedName>
        <fullName evidence="1">Uncharacterized protein</fullName>
    </submittedName>
</protein>